<dbReference type="InParanoid" id="A0A5F8ADG0"/>
<sequence length="148" mass="16602">NLNSKETNKKIRIYCIPIHASDIIVGFREHANQHDIKVSKQFFFLFFFFWRQSLTLFPRLECSGTISAHCNLRVPGSSDSPASASQVAVTIGACHHARLIFCVLVEMGIHHIAQAGLEFLSSDNPPASASQRARITGIRHRAWPSKQF</sequence>
<evidence type="ECO:0000313" key="2">
    <source>
        <dbReference type="Proteomes" id="UP000006718"/>
    </source>
</evidence>
<organism evidence="1 2">
    <name type="scientific">Macaca mulatta</name>
    <name type="common">Rhesus macaque</name>
    <dbReference type="NCBI Taxonomy" id="9544"/>
    <lineage>
        <taxon>Eukaryota</taxon>
        <taxon>Metazoa</taxon>
        <taxon>Chordata</taxon>
        <taxon>Craniata</taxon>
        <taxon>Vertebrata</taxon>
        <taxon>Euteleostomi</taxon>
        <taxon>Mammalia</taxon>
        <taxon>Eutheria</taxon>
        <taxon>Euarchontoglires</taxon>
        <taxon>Primates</taxon>
        <taxon>Haplorrhini</taxon>
        <taxon>Catarrhini</taxon>
        <taxon>Cercopithecidae</taxon>
        <taxon>Cercopithecinae</taxon>
        <taxon>Macaca</taxon>
    </lineage>
</organism>
<dbReference type="AlphaFoldDB" id="A0A5F8ADG0"/>
<dbReference type="Bgee" id="ENSMMUG00000049806">
    <property type="expression patterns" value="Expressed in ileum and 12 other cell types or tissues"/>
</dbReference>
<reference evidence="1" key="2">
    <citation type="submission" date="2019-01" db="EMBL/GenBank/DDBJ databases">
        <authorList>
            <person name="Graves T."/>
            <person name="Eichler E.E."/>
            <person name="Wilson R.K."/>
        </authorList>
    </citation>
    <scope>NUCLEOTIDE SEQUENCE [LARGE SCALE GENOMIC DNA]</scope>
    <source>
        <strain evidence="1">17573</strain>
    </source>
</reference>
<accession>A0A5F8ADG0</accession>
<reference evidence="2" key="1">
    <citation type="journal article" date="2007" name="Science">
        <title>Evolutionary and biomedical insights from the rhesus macaque genome.</title>
        <authorList>
            <person name="Gibbs R.A."/>
            <person name="Rogers J."/>
            <person name="Katze M.G."/>
            <person name="Bumgarner R."/>
            <person name="Weinstock G.M."/>
            <person name="Mardis E.R."/>
            <person name="Remington K.A."/>
            <person name="Strausberg R.L."/>
            <person name="Venter J.C."/>
            <person name="Wilson R.K."/>
            <person name="Batzer M.A."/>
            <person name="Bustamante C.D."/>
            <person name="Eichler E.E."/>
            <person name="Hahn M.W."/>
            <person name="Hardison R.C."/>
            <person name="Makova K.D."/>
            <person name="Miller W."/>
            <person name="Milosavljevic A."/>
            <person name="Palermo R.E."/>
            <person name="Siepel A."/>
            <person name="Sikela J.M."/>
            <person name="Attaway T."/>
            <person name="Bell S."/>
            <person name="Bernard K.E."/>
            <person name="Buhay C.J."/>
            <person name="Chandrabose M.N."/>
            <person name="Dao M."/>
            <person name="Davis C."/>
            <person name="Delehaunty K.D."/>
            <person name="Ding Y."/>
            <person name="Dinh H.H."/>
            <person name="Dugan-Rocha S."/>
            <person name="Fulton L.A."/>
            <person name="Gabisi R.A."/>
            <person name="Garner T.T."/>
            <person name="Godfrey J."/>
            <person name="Hawes A.C."/>
            <person name="Hernandez J."/>
            <person name="Hines S."/>
            <person name="Holder M."/>
            <person name="Hume J."/>
            <person name="Jhangiani S.N."/>
            <person name="Joshi V."/>
            <person name="Khan Z.M."/>
            <person name="Kirkness E.F."/>
            <person name="Cree A."/>
            <person name="Fowler R.G."/>
            <person name="Lee S."/>
            <person name="Lewis L.R."/>
            <person name="Li Z."/>
            <person name="Liu Y.-S."/>
            <person name="Moore S.M."/>
            <person name="Muzny D."/>
            <person name="Nazareth L.V."/>
            <person name="Ngo D.N."/>
            <person name="Okwuonu G.O."/>
            <person name="Pai G."/>
            <person name="Parker D."/>
            <person name="Paul H.A."/>
            <person name="Pfannkoch C."/>
            <person name="Pohl C.S."/>
            <person name="Rogers Y.-H.C."/>
            <person name="Ruiz S.J."/>
            <person name="Sabo A."/>
            <person name="Santibanez J."/>
            <person name="Schneider B.W."/>
            <person name="Smith S.M."/>
            <person name="Sodergren E."/>
            <person name="Svatek A.F."/>
            <person name="Utterback T.R."/>
            <person name="Vattathil S."/>
            <person name="Warren W."/>
            <person name="White C.S."/>
            <person name="Chinwalla A.T."/>
            <person name="Feng Y."/>
            <person name="Halpern A.L."/>
            <person name="Hillier L.W."/>
            <person name="Huang X."/>
            <person name="Minx P."/>
            <person name="Nelson J.O."/>
            <person name="Pepin K.H."/>
            <person name="Qin X."/>
            <person name="Sutton G.G."/>
            <person name="Venter E."/>
            <person name="Walenz B.P."/>
            <person name="Wallis J.W."/>
            <person name="Worley K.C."/>
            <person name="Yang S.-P."/>
            <person name="Jones S.M."/>
            <person name="Marra M.A."/>
            <person name="Rocchi M."/>
            <person name="Schein J.E."/>
            <person name="Baertsch R."/>
            <person name="Clarke L."/>
            <person name="Csuros M."/>
            <person name="Glasscock J."/>
            <person name="Harris R.A."/>
            <person name="Havlak P."/>
            <person name="Jackson A.R."/>
            <person name="Jiang H."/>
            <person name="Liu Y."/>
            <person name="Messina D.N."/>
            <person name="Shen Y."/>
            <person name="Song H.X.-Z."/>
            <person name="Wylie T."/>
            <person name="Zhang L."/>
            <person name="Birney E."/>
            <person name="Han K."/>
            <person name="Konkel M.K."/>
            <person name="Lee J."/>
            <person name="Smit A.F.A."/>
            <person name="Ullmer B."/>
            <person name="Wang H."/>
            <person name="Xing J."/>
            <person name="Burhans R."/>
            <person name="Cheng Z."/>
            <person name="Karro J.E."/>
            <person name="Ma J."/>
            <person name="Raney B."/>
            <person name="She X."/>
            <person name="Cox M.J."/>
            <person name="Demuth J.P."/>
            <person name="Dumas L.J."/>
            <person name="Han S.-G."/>
            <person name="Hopkins J."/>
            <person name="Karimpour-Fard A."/>
            <person name="Kim Y.H."/>
            <person name="Pollack J.R."/>
            <person name="Vinar T."/>
            <person name="Addo-Quaye C."/>
            <person name="Degenhardt J."/>
            <person name="Denby A."/>
            <person name="Hubisz M.J."/>
            <person name="Indap A."/>
            <person name="Kosiol C."/>
            <person name="Lahn B.T."/>
            <person name="Lawson H.A."/>
            <person name="Marklein A."/>
            <person name="Nielsen R."/>
            <person name="Vallender E.J."/>
            <person name="Clark A.G."/>
            <person name="Ferguson B."/>
            <person name="Hernandez R.D."/>
            <person name="Hirani K."/>
            <person name="Kehrer-Sawatzki H."/>
            <person name="Kolb J."/>
            <person name="Patil S."/>
            <person name="Pu L.-L."/>
            <person name="Ren Y."/>
            <person name="Smith D.G."/>
            <person name="Wheeler D.A."/>
            <person name="Schenck I."/>
            <person name="Ball E.V."/>
            <person name="Chen R."/>
            <person name="Cooper D.N."/>
            <person name="Giardine B."/>
            <person name="Hsu F."/>
            <person name="Kent W.J."/>
            <person name="Lesk A."/>
            <person name="Nelson D.L."/>
            <person name="O'brien W.E."/>
            <person name="Pruefer K."/>
            <person name="Stenson P.D."/>
            <person name="Wallace J.C."/>
            <person name="Ke H."/>
            <person name="Liu X.-M."/>
            <person name="Wang P."/>
            <person name="Xiang A.P."/>
            <person name="Yang F."/>
            <person name="Barber G.P."/>
            <person name="Haussler D."/>
            <person name="Karolchik D."/>
            <person name="Kern A.D."/>
            <person name="Kuhn R.M."/>
            <person name="Smith K.E."/>
            <person name="Zwieg A.S."/>
        </authorList>
    </citation>
    <scope>NUCLEOTIDE SEQUENCE [LARGE SCALE GENOMIC DNA]</scope>
    <source>
        <strain evidence="2">17573</strain>
    </source>
</reference>
<reference evidence="1" key="3">
    <citation type="submission" date="2025-08" db="UniProtKB">
        <authorList>
            <consortium name="Ensembl"/>
        </authorList>
    </citation>
    <scope>IDENTIFICATION</scope>
    <source>
        <strain evidence="1">17573</strain>
    </source>
</reference>
<dbReference type="VEuPathDB" id="HostDB:ENSMMUG00000049806"/>
<name>A0A5F8ADG0_MACMU</name>
<protein>
    <submittedName>
        <fullName evidence="1">Uncharacterized protein</fullName>
    </submittedName>
</protein>
<keyword evidence="2" id="KW-1185">Reference proteome</keyword>
<evidence type="ECO:0000313" key="1">
    <source>
        <dbReference type="Ensembl" id="ENSMMUP00000075964.1"/>
    </source>
</evidence>
<dbReference type="Ensembl" id="ENSMMUT00000099983.1">
    <property type="protein sequence ID" value="ENSMMUP00000075964.1"/>
    <property type="gene ID" value="ENSMMUG00000049806.1"/>
</dbReference>
<dbReference type="OMA" id="HANQHDI"/>
<dbReference type="PANTHER" id="PTHR12138:SF156">
    <property type="entry name" value="LMO7 DOWNSTREAM NEIGHBOR PROTEIN"/>
    <property type="match status" value="1"/>
</dbReference>
<reference evidence="1" key="4">
    <citation type="submission" date="2025-09" db="UniProtKB">
        <authorList>
            <consortium name="Ensembl"/>
        </authorList>
    </citation>
    <scope>IDENTIFICATION</scope>
    <source>
        <strain evidence="1">17573</strain>
    </source>
</reference>
<dbReference type="GeneTree" id="ENSGT01150000286943"/>
<dbReference type="Proteomes" id="UP000006718">
    <property type="component" value="Chromosome 4"/>
</dbReference>
<dbReference type="PANTHER" id="PTHR12138">
    <property type="entry name" value="PRIMATE-EXPANDED PROTEIN FAMILY"/>
    <property type="match status" value="1"/>
</dbReference>
<proteinExistence type="predicted"/>
<dbReference type="PRINTS" id="PR02045">
    <property type="entry name" value="F138DOMAIN"/>
</dbReference>